<dbReference type="InterPro" id="IPR013763">
    <property type="entry name" value="Cyclin-like_dom"/>
</dbReference>
<dbReference type="GO" id="GO:0044772">
    <property type="term" value="P:mitotic cell cycle phase transition"/>
    <property type="evidence" value="ECO:0007669"/>
    <property type="project" value="InterPro"/>
</dbReference>
<evidence type="ECO:0000313" key="9">
    <source>
        <dbReference type="EMBL" id="AFP03238.1"/>
    </source>
</evidence>
<dbReference type="GeneTree" id="ENSGT00940000154586"/>
<dbReference type="InterPro" id="IPR004367">
    <property type="entry name" value="Cyclin_C-dom"/>
</dbReference>
<dbReference type="SMART" id="SM00385">
    <property type="entry name" value="CYCLIN"/>
    <property type="match status" value="2"/>
</dbReference>
<dbReference type="OrthoDB" id="5590282at2759"/>
<keyword evidence="3" id="KW-0132">Cell division</keyword>
<gene>
    <name evidence="10" type="primary">LOC103177778</name>
</gene>
<accession>V9KWX0</accession>
<dbReference type="Pfam" id="PF00134">
    <property type="entry name" value="Cyclin_N"/>
    <property type="match status" value="1"/>
</dbReference>
<evidence type="ECO:0000256" key="2">
    <source>
        <dbReference type="ARBA" id="ARBA00006955"/>
    </source>
</evidence>
<dbReference type="AlphaFoldDB" id="V9KWX0"/>
<dbReference type="InterPro" id="IPR036915">
    <property type="entry name" value="Cyclin-like_sf"/>
</dbReference>
<dbReference type="STRING" id="7868.ENSCMIP00000045525"/>
<evidence type="ECO:0000313" key="10">
    <source>
        <dbReference type="Ensembl" id="ENSCMIP00000045525.1"/>
    </source>
</evidence>
<evidence type="ECO:0000256" key="1">
    <source>
        <dbReference type="ARBA" id="ARBA00003222"/>
    </source>
</evidence>
<dbReference type="GO" id="GO:0016538">
    <property type="term" value="F:cyclin-dependent protein serine/threonine kinase regulator activity"/>
    <property type="evidence" value="ECO:0007669"/>
    <property type="project" value="InterPro"/>
</dbReference>
<dbReference type="Pfam" id="PF02984">
    <property type="entry name" value="Cyclin_C"/>
    <property type="match status" value="1"/>
</dbReference>
<dbReference type="Proteomes" id="UP000314986">
    <property type="component" value="Unassembled WGS sequence"/>
</dbReference>
<feature type="domain" description="Cyclin-like" evidence="7">
    <location>
        <begin position="261"/>
        <end position="342"/>
    </location>
</feature>
<dbReference type="InterPro" id="IPR039361">
    <property type="entry name" value="Cyclin"/>
</dbReference>
<evidence type="ECO:0000256" key="4">
    <source>
        <dbReference type="ARBA" id="ARBA00023127"/>
    </source>
</evidence>
<name>V9KWX0_CALMI</name>
<reference evidence="9 11" key="3">
    <citation type="journal article" date="2014" name="Nature">
        <title>Elephant shark genome provides unique insights into gnathostome evolution.</title>
        <authorList>
            <consortium name="International Elephant Shark Genome Sequencing Consortium"/>
            <person name="Venkatesh B."/>
            <person name="Lee A.P."/>
            <person name="Ravi V."/>
            <person name="Maurya A.K."/>
            <person name="Lian M.M."/>
            <person name="Swann J.B."/>
            <person name="Ohta Y."/>
            <person name="Flajnik M.F."/>
            <person name="Sutoh Y."/>
            <person name="Kasahara M."/>
            <person name="Hoon S."/>
            <person name="Gangu V."/>
            <person name="Roy S.W."/>
            <person name="Irimia M."/>
            <person name="Korzh V."/>
            <person name="Kondrychyn I."/>
            <person name="Lim Z.W."/>
            <person name="Tay B.H."/>
            <person name="Tohari S."/>
            <person name="Kong K.W."/>
            <person name="Ho S."/>
            <person name="Lorente-Galdos B."/>
            <person name="Quilez J."/>
            <person name="Marques-Bonet T."/>
            <person name="Raney B.J."/>
            <person name="Ingham P.W."/>
            <person name="Tay A."/>
            <person name="Hillier L.W."/>
            <person name="Minx P."/>
            <person name="Boehm T."/>
            <person name="Wilson R.K."/>
            <person name="Brenner S."/>
            <person name="Warren W.C."/>
        </authorList>
    </citation>
    <scope>NUCLEOTIDE SEQUENCE</scope>
    <source>
        <tissue evidence="9">Ovary</tissue>
    </source>
</reference>
<dbReference type="GO" id="GO:0005829">
    <property type="term" value="C:cytosol"/>
    <property type="evidence" value="ECO:0007669"/>
    <property type="project" value="UniProtKB-ARBA"/>
</dbReference>
<evidence type="ECO:0000259" key="7">
    <source>
        <dbReference type="SMART" id="SM00385"/>
    </source>
</evidence>
<dbReference type="GO" id="GO:0051301">
    <property type="term" value="P:cell division"/>
    <property type="evidence" value="ECO:0007669"/>
    <property type="project" value="UniProtKB-KW"/>
</dbReference>
<dbReference type="Gene3D" id="1.10.472.10">
    <property type="entry name" value="Cyclin-like"/>
    <property type="match status" value="2"/>
</dbReference>
<dbReference type="EMBL" id="JW870720">
    <property type="protein sequence ID" value="AFP03238.1"/>
    <property type="molecule type" value="mRNA"/>
</dbReference>
<evidence type="ECO:0000256" key="6">
    <source>
        <dbReference type="RuleBase" id="RU000383"/>
    </source>
</evidence>
<feature type="domain" description="Cyclin-like" evidence="7">
    <location>
        <begin position="164"/>
        <end position="248"/>
    </location>
</feature>
<keyword evidence="5" id="KW-0131">Cell cycle</keyword>
<evidence type="ECO:0000313" key="11">
    <source>
        <dbReference type="Proteomes" id="UP000314986"/>
    </source>
</evidence>
<dbReference type="InterPro" id="IPR006671">
    <property type="entry name" value="Cyclin_N"/>
</dbReference>
<feature type="domain" description="Cyclin C-terminal" evidence="8">
    <location>
        <begin position="257"/>
        <end position="375"/>
    </location>
</feature>
<reference evidence="11" key="1">
    <citation type="journal article" date="2006" name="Science">
        <title>Ancient noncoding elements conserved in the human genome.</title>
        <authorList>
            <person name="Venkatesh B."/>
            <person name="Kirkness E.F."/>
            <person name="Loh Y.H."/>
            <person name="Halpern A.L."/>
            <person name="Lee A.P."/>
            <person name="Johnson J."/>
            <person name="Dandona N."/>
            <person name="Viswanathan L.D."/>
            <person name="Tay A."/>
            <person name="Venter J.C."/>
            <person name="Strausberg R.L."/>
            <person name="Brenner S."/>
        </authorList>
    </citation>
    <scope>NUCLEOTIDE SEQUENCE [LARGE SCALE GENOMIC DNA]</scope>
</reference>
<keyword evidence="11" id="KW-1185">Reference proteome</keyword>
<dbReference type="Ensembl" id="ENSCMIT00000046178.1">
    <property type="protein sequence ID" value="ENSCMIP00000045525.1"/>
    <property type="gene ID" value="ENSCMIG00000018781.1"/>
</dbReference>
<keyword evidence="4 6" id="KW-0195">Cyclin</keyword>
<dbReference type="FunFam" id="1.10.472.10:FF:000198">
    <property type="entry name" value="G2/mitotic-specific cyclin-B1"/>
    <property type="match status" value="1"/>
</dbReference>
<proteinExistence type="evidence at transcript level"/>
<sequence length="395" mass="45136">MAFQSRRATQAVVNHVNSTKDGIVASLVPRNALMDIRNKTLPKRILQKAKRMAVKKVESMKKCQSESILQKEPSNEDVPKVQQMLPSQMETSVDVSEVLCQAFSDAMLPIEDVDINDGNNPFLCSEYIKDIYSYLRQLEAEQAVRHHYLAGQRITGGMRAILIDWLVQVQIKFKLLQETMYLTVSILDQFLQNNLVTAKRLQLVGVTAMLVASKYEEMYPPEIGDFVFVTDNSYTGVQVREMERRILKRLNFSLCRPIPLHFLRRAAKVTDVSAEQHILAKYLMELTMGDYDMVHYPPSLIAAAGFHLAQTLLSCGEWSPLLRHYMGYEEDELVQVMQHMAKNVVQVNNRITKHMSVKHKYAGSDQLRISTISQLTSPTILNLSQSLLYLKHQFS</sequence>
<reference evidence="11" key="2">
    <citation type="journal article" date="2007" name="PLoS Biol.">
        <title>Survey sequencing and comparative analysis of the elephant shark (Callorhinchus milii) genome.</title>
        <authorList>
            <person name="Venkatesh B."/>
            <person name="Kirkness E.F."/>
            <person name="Loh Y.H."/>
            <person name="Halpern A.L."/>
            <person name="Lee A.P."/>
            <person name="Johnson J."/>
            <person name="Dandona N."/>
            <person name="Viswanathan L.D."/>
            <person name="Tay A."/>
            <person name="Venter J.C."/>
            <person name="Strausberg R.L."/>
            <person name="Brenner S."/>
        </authorList>
    </citation>
    <scope>NUCLEOTIDE SEQUENCE [LARGE SCALE GENOMIC DNA]</scope>
</reference>
<evidence type="ECO:0000256" key="5">
    <source>
        <dbReference type="ARBA" id="ARBA00023306"/>
    </source>
</evidence>
<dbReference type="PANTHER" id="PTHR10177">
    <property type="entry name" value="CYCLINS"/>
    <property type="match status" value="1"/>
</dbReference>
<protein>
    <submittedName>
        <fullName evidence="10">Cyclin B1</fullName>
    </submittedName>
    <submittedName>
        <fullName evidence="9">G2/mitotic-specific cyclin-B1</fullName>
    </submittedName>
</protein>
<dbReference type="GeneID" id="103177778"/>
<comment type="function">
    <text evidence="1">Essential for the control of the cell cycle at the G2/M (mitosis) transition.</text>
</comment>
<dbReference type="PIRSF" id="PIRSF001771">
    <property type="entry name" value="Cyclin_A_B_D_E"/>
    <property type="match status" value="1"/>
</dbReference>
<dbReference type="SUPFAM" id="SSF47954">
    <property type="entry name" value="Cyclin-like"/>
    <property type="match status" value="2"/>
</dbReference>
<comment type="similarity">
    <text evidence="2">Belongs to the cyclin family. Cyclin AB subfamily.</text>
</comment>
<dbReference type="InterPro" id="IPR046965">
    <property type="entry name" value="Cyclin_A/B-like"/>
</dbReference>
<organism evidence="9">
    <name type="scientific">Callorhinchus milii</name>
    <name type="common">Ghost shark</name>
    <dbReference type="NCBI Taxonomy" id="7868"/>
    <lineage>
        <taxon>Eukaryota</taxon>
        <taxon>Metazoa</taxon>
        <taxon>Chordata</taxon>
        <taxon>Craniata</taxon>
        <taxon>Vertebrata</taxon>
        <taxon>Chondrichthyes</taxon>
        <taxon>Holocephali</taxon>
        <taxon>Chimaeriformes</taxon>
        <taxon>Callorhinchidae</taxon>
        <taxon>Callorhinchus</taxon>
    </lineage>
</organism>
<reference evidence="10" key="4">
    <citation type="submission" date="2025-05" db="UniProtKB">
        <authorList>
            <consortium name="Ensembl"/>
        </authorList>
    </citation>
    <scope>IDENTIFICATION</scope>
</reference>
<evidence type="ECO:0000256" key="3">
    <source>
        <dbReference type="ARBA" id="ARBA00022618"/>
    </source>
</evidence>
<dbReference type="KEGG" id="cmk:103177778"/>
<evidence type="ECO:0000259" key="8">
    <source>
        <dbReference type="SMART" id="SM01332"/>
    </source>
</evidence>
<dbReference type="SMART" id="SM01332">
    <property type="entry name" value="Cyclin_C"/>
    <property type="match status" value="1"/>
</dbReference>